<protein>
    <submittedName>
        <fullName evidence="2">Uncharacterized protein</fullName>
    </submittedName>
</protein>
<organism evidence="2 3">
    <name type="scientific">Carpinus fangiana</name>
    <dbReference type="NCBI Taxonomy" id="176857"/>
    <lineage>
        <taxon>Eukaryota</taxon>
        <taxon>Viridiplantae</taxon>
        <taxon>Streptophyta</taxon>
        <taxon>Embryophyta</taxon>
        <taxon>Tracheophyta</taxon>
        <taxon>Spermatophyta</taxon>
        <taxon>Magnoliopsida</taxon>
        <taxon>eudicotyledons</taxon>
        <taxon>Gunneridae</taxon>
        <taxon>Pentapetalae</taxon>
        <taxon>rosids</taxon>
        <taxon>fabids</taxon>
        <taxon>Fagales</taxon>
        <taxon>Betulaceae</taxon>
        <taxon>Carpinus</taxon>
    </lineage>
</organism>
<evidence type="ECO:0000256" key="1">
    <source>
        <dbReference type="SAM" id="MobiDB-lite"/>
    </source>
</evidence>
<sequence>MPKKRSNEECSEDSSNDYNHNYNKSDEEDDEVTQPEPFYFQNEIDEELFKI</sequence>
<accession>A0A660KUA6</accession>
<dbReference type="AlphaFoldDB" id="A0A660KUA6"/>
<dbReference type="EMBL" id="CM017324">
    <property type="protein sequence ID" value="KAE8039421.1"/>
    <property type="molecule type" value="Genomic_DNA"/>
</dbReference>
<dbReference type="Proteomes" id="UP000327013">
    <property type="component" value="Chromosome 4"/>
</dbReference>
<gene>
    <name evidence="2" type="ORF">FH972_011833</name>
</gene>
<feature type="region of interest" description="Disordered" evidence="1">
    <location>
        <begin position="1"/>
        <end position="36"/>
    </location>
</feature>
<proteinExistence type="predicted"/>
<evidence type="ECO:0000313" key="3">
    <source>
        <dbReference type="Proteomes" id="UP000327013"/>
    </source>
</evidence>
<evidence type="ECO:0000313" key="2">
    <source>
        <dbReference type="EMBL" id="KAE8039421.1"/>
    </source>
</evidence>
<reference evidence="2 3" key="1">
    <citation type="submission" date="2019-06" db="EMBL/GenBank/DDBJ databases">
        <title>A chromosomal-level reference genome of Carpinus fangiana (Coryloideae, Betulaceae).</title>
        <authorList>
            <person name="Yang X."/>
            <person name="Wang Z."/>
            <person name="Zhang L."/>
            <person name="Hao G."/>
            <person name="Liu J."/>
            <person name="Yang Y."/>
        </authorList>
    </citation>
    <scope>NUCLEOTIDE SEQUENCE [LARGE SCALE GENOMIC DNA]</scope>
    <source>
        <strain evidence="2">Cfa_2016G</strain>
        <tissue evidence="2">Leaf</tissue>
    </source>
</reference>
<keyword evidence="3" id="KW-1185">Reference proteome</keyword>
<name>A0A660KUA6_9ROSI</name>